<organism evidence="1 2">
    <name type="scientific">Lacticaseibacillus jixianensis</name>
    <dbReference type="NCBI Taxonomy" id="2486012"/>
    <lineage>
        <taxon>Bacteria</taxon>
        <taxon>Bacillati</taxon>
        <taxon>Bacillota</taxon>
        <taxon>Bacilli</taxon>
        <taxon>Lactobacillales</taxon>
        <taxon>Lactobacillaceae</taxon>
        <taxon>Lacticaseibacillus</taxon>
    </lineage>
</organism>
<evidence type="ECO:0000313" key="2">
    <source>
        <dbReference type="Proteomes" id="UP001597249"/>
    </source>
</evidence>
<evidence type="ECO:0000313" key="1">
    <source>
        <dbReference type="EMBL" id="MFD1392275.1"/>
    </source>
</evidence>
<protein>
    <submittedName>
        <fullName evidence="1">DsbA family protein</fullName>
    </submittedName>
</protein>
<keyword evidence="2" id="KW-1185">Reference proteome</keyword>
<dbReference type="Pfam" id="PF13743">
    <property type="entry name" value="Thioredoxin_5"/>
    <property type="match status" value="1"/>
</dbReference>
<name>A0ABW4B7H1_9LACO</name>
<reference evidence="2" key="1">
    <citation type="journal article" date="2019" name="Int. J. Syst. Evol. Microbiol.">
        <title>The Global Catalogue of Microorganisms (GCM) 10K type strain sequencing project: providing services to taxonomists for standard genome sequencing and annotation.</title>
        <authorList>
            <consortium name="The Broad Institute Genomics Platform"/>
            <consortium name="The Broad Institute Genome Sequencing Center for Infectious Disease"/>
            <person name="Wu L."/>
            <person name="Ma J."/>
        </authorList>
    </citation>
    <scope>NUCLEOTIDE SEQUENCE [LARGE SCALE GENOMIC DNA]</scope>
    <source>
        <strain evidence="2">CCM 8911</strain>
    </source>
</reference>
<gene>
    <name evidence="1" type="ORF">ACFQ3L_01545</name>
</gene>
<accession>A0ABW4B7H1</accession>
<sequence length="203" mass="22959">MLELFLFINPIGNRCREAELAVQRLARELTQKVSLRFVPLVNFPVIDQYMREAHLDPHNLALRNQLFNTAYQVAVDFKAAQFQGNVKARKLLIKQQAALATPAAPYDLKQAFEDVKQVGFDLEAFQEDRAREEMSQCLASDQAIALEMGITETPAVVVFNTANPTEGIRLGNVKTYERFKKVVQTVITQPDIQPSRALLRSLN</sequence>
<dbReference type="Gene3D" id="3.40.30.10">
    <property type="entry name" value="Glutaredoxin"/>
    <property type="match status" value="1"/>
</dbReference>
<dbReference type="InterPro" id="IPR036249">
    <property type="entry name" value="Thioredoxin-like_sf"/>
</dbReference>
<proteinExistence type="predicted"/>
<dbReference type="SUPFAM" id="SSF52833">
    <property type="entry name" value="Thioredoxin-like"/>
    <property type="match status" value="1"/>
</dbReference>
<dbReference type="Proteomes" id="UP001597249">
    <property type="component" value="Unassembled WGS sequence"/>
</dbReference>
<dbReference type="RefSeq" id="WP_164510641.1">
    <property type="nucleotide sequence ID" value="NZ_JBHTMO010000002.1"/>
</dbReference>
<comment type="caution">
    <text evidence="1">The sequence shown here is derived from an EMBL/GenBank/DDBJ whole genome shotgun (WGS) entry which is preliminary data.</text>
</comment>
<dbReference type="EMBL" id="JBHTMO010000002">
    <property type="protein sequence ID" value="MFD1392275.1"/>
    <property type="molecule type" value="Genomic_DNA"/>
</dbReference>